<dbReference type="SMART" id="SM00387">
    <property type="entry name" value="HATPase_c"/>
    <property type="match status" value="1"/>
</dbReference>
<dbReference type="SMART" id="SM00220">
    <property type="entry name" value="S_TKc"/>
    <property type="match status" value="1"/>
</dbReference>
<dbReference type="InterPro" id="IPR003594">
    <property type="entry name" value="HATPase_dom"/>
</dbReference>
<dbReference type="Gene3D" id="3.30.565.10">
    <property type="entry name" value="Histidine kinase-like ATPase, C-terminal domain"/>
    <property type="match status" value="1"/>
</dbReference>
<dbReference type="RefSeq" id="WP_283754013.1">
    <property type="nucleotide sequence ID" value="NZ_JAQOSP010000086.1"/>
</dbReference>
<dbReference type="CDD" id="cd14014">
    <property type="entry name" value="STKc_PknB_like"/>
    <property type="match status" value="1"/>
</dbReference>
<dbReference type="SUPFAM" id="SSF47384">
    <property type="entry name" value="Homodimeric domain of signal transducing histidine kinase"/>
    <property type="match status" value="1"/>
</dbReference>
<organism evidence="9 10">
    <name type="scientific">Roseofilum acuticapitatum BLCC-M154</name>
    <dbReference type="NCBI Taxonomy" id="3022444"/>
    <lineage>
        <taxon>Bacteria</taxon>
        <taxon>Bacillati</taxon>
        <taxon>Cyanobacteriota</taxon>
        <taxon>Cyanophyceae</taxon>
        <taxon>Desertifilales</taxon>
        <taxon>Desertifilaceae</taxon>
        <taxon>Roseofilum</taxon>
        <taxon>Roseofilum acuticapitatum</taxon>
    </lineage>
</organism>
<evidence type="ECO:0000256" key="1">
    <source>
        <dbReference type="ARBA" id="ARBA00000085"/>
    </source>
</evidence>
<dbReference type="Gene3D" id="1.10.287.130">
    <property type="match status" value="1"/>
</dbReference>
<dbReference type="SMART" id="SM00388">
    <property type="entry name" value="HisKA"/>
    <property type="match status" value="1"/>
</dbReference>
<evidence type="ECO:0000256" key="5">
    <source>
        <dbReference type="ARBA" id="ARBA00023012"/>
    </source>
</evidence>
<evidence type="ECO:0000313" key="10">
    <source>
        <dbReference type="Proteomes" id="UP001235303"/>
    </source>
</evidence>
<proteinExistence type="predicted"/>
<keyword evidence="3" id="KW-0597">Phosphoprotein</keyword>
<keyword evidence="10" id="KW-1185">Reference proteome</keyword>
<evidence type="ECO:0000259" key="7">
    <source>
        <dbReference type="PROSITE" id="PS50011"/>
    </source>
</evidence>
<dbReference type="EC" id="2.7.13.3" evidence="2"/>
<dbReference type="Pfam" id="PF01590">
    <property type="entry name" value="GAF"/>
    <property type="match status" value="1"/>
</dbReference>
<dbReference type="InterPro" id="IPR000719">
    <property type="entry name" value="Prot_kinase_dom"/>
</dbReference>
<feature type="domain" description="Protein kinase" evidence="7">
    <location>
        <begin position="8"/>
        <end position="269"/>
    </location>
</feature>
<dbReference type="InterPro" id="IPR029016">
    <property type="entry name" value="GAF-like_dom_sf"/>
</dbReference>
<dbReference type="PROSITE" id="PS50011">
    <property type="entry name" value="PROTEIN_KINASE_DOM"/>
    <property type="match status" value="1"/>
</dbReference>
<dbReference type="PRINTS" id="PR00344">
    <property type="entry name" value="BCTRLSENSOR"/>
</dbReference>
<dbReference type="PROSITE" id="PS50109">
    <property type="entry name" value="HIS_KIN"/>
    <property type="match status" value="1"/>
</dbReference>
<dbReference type="InterPro" id="IPR005467">
    <property type="entry name" value="His_kinase_dom"/>
</dbReference>
<name>A0ABT7ATR2_9CYAN</name>
<dbReference type="InterPro" id="IPR036890">
    <property type="entry name" value="HATPase_C_sf"/>
</dbReference>
<dbReference type="Gene3D" id="3.40.50.300">
    <property type="entry name" value="P-loop containing nucleotide triphosphate hydrolases"/>
    <property type="match status" value="1"/>
</dbReference>
<evidence type="ECO:0000256" key="3">
    <source>
        <dbReference type="ARBA" id="ARBA00022553"/>
    </source>
</evidence>
<dbReference type="SUPFAM" id="SSF52540">
    <property type="entry name" value="P-loop containing nucleoside triphosphate hydrolases"/>
    <property type="match status" value="1"/>
</dbReference>
<dbReference type="Proteomes" id="UP001235303">
    <property type="component" value="Unassembled WGS sequence"/>
</dbReference>
<comment type="caution">
    <text evidence="9">The sequence shown here is derived from an EMBL/GenBank/DDBJ whole genome shotgun (WGS) entry which is preliminary data.</text>
</comment>
<comment type="catalytic activity">
    <reaction evidence="1">
        <text>ATP + protein L-histidine = ADP + protein N-phospho-L-histidine.</text>
        <dbReference type="EC" id="2.7.13.3"/>
    </reaction>
</comment>
<keyword evidence="4" id="KW-0808">Transferase</keyword>
<dbReference type="Pfam" id="PF02518">
    <property type="entry name" value="HATPase_c"/>
    <property type="match status" value="1"/>
</dbReference>
<evidence type="ECO:0000256" key="4">
    <source>
        <dbReference type="ARBA" id="ARBA00022777"/>
    </source>
</evidence>
<dbReference type="Pfam" id="PF00069">
    <property type="entry name" value="Pkinase"/>
    <property type="match status" value="1"/>
</dbReference>
<dbReference type="InterPro" id="IPR011009">
    <property type="entry name" value="Kinase-like_dom_sf"/>
</dbReference>
<dbReference type="InterPro" id="IPR027417">
    <property type="entry name" value="P-loop_NTPase"/>
</dbReference>
<dbReference type="PROSITE" id="PS00108">
    <property type="entry name" value="PROTEIN_KINASE_ST"/>
    <property type="match status" value="1"/>
</dbReference>
<dbReference type="InterPro" id="IPR008271">
    <property type="entry name" value="Ser/Thr_kinase_AS"/>
</dbReference>
<dbReference type="EMBL" id="JAQOSP010000086">
    <property type="protein sequence ID" value="MDJ1170255.1"/>
    <property type="molecule type" value="Genomic_DNA"/>
</dbReference>
<feature type="domain" description="Histidine kinase" evidence="8">
    <location>
        <begin position="1565"/>
        <end position="1820"/>
    </location>
</feature>
<dbReference type="SUPFAM" id="SSF55874">
    <property type="entry name" value="ATPase domain of HSP90 chaperone/DNA topoisomerase II/histidine kinase"/>
    <property type="match status" value="1"/>
</dbReference>
<evidence type="ECO:0000259" key="8">
    <source>
        <dbReference type="PROSITE" id="PS50109"/>
    </source>
</evidence>
<dbReference type="Pfam" id="PF13191">
    <property type="entry name" value="AAA_16"/>
    <property type="match status" value="1"/>
</dbReference>
<dbReference type="InterPro" id="IPR003661">
    <property type="entry name" value="HisK_dim/P_dom"/>
</dbReference>
<dbReference type="CDD" id="cd00082">
    <property type="entry name" value="HisKA"/>
    <property type="match status" value="1"/>
</dbReference>
<evidence type="ECO:0000256" key="2">
    <source>
        <dbReference type="ARBA" id="ARBA00012438"/>
    </source>
</evidence>
<dbReference type="InterPro" id="IPR053159">
    <property type="entry name" value="Hybrid_Histidine_Kinase"/>
</dbReference>
<dbReference type="PANTHER" id="PTHR43642:SF1">
    <property type="entry name" value="HYBRID SIGNAL TRANSDUCTION HISTIDINE KINASE G"/>
    <property type="match status" value="1"/>
</dbReference>
<keyword evidence="5" id="KW-0902">Two-component regulatory system</keyword>
<dbReference type="InterPro" id="IPR036097">
    <property type="entry name" value="HisK_dim/P_sf"/>
</dbReference>
<dbReference type="SUPFAM" id="SSF55781">
    <property type="entry name" value="GAF domain-like"/>
    <property type="match status" value="1"/>
</dbReference>
<accession>A0ABT7ATR2</accession>
<reference evidence="9 10" key="1">
    <citation type="submission" date="2023-01" db="EMBL/GenBank/DDBJ databases">
        <title>Novel diversity within Roseofilum (Cyanobacteria; Desertifilaceae) from marine benthic mats with descriptions of four novel species.</title>
        <authorList>
            <person name="Wang Y."/>
            <person name="Berthold D.E."/>
            <person name="Hu J."/>
            <person name="Lefler F.W."/>
            <person name="Laughinghouse H.D. IV."/>
        </authorList>
    </citation>
    <scope>NUCLEOTIDE SEQUENCE [LARGE SCALE GENOMIC DNA]</scope>
    <source>
        <strain evidence="9 10">BLCC-M154</strain>
    </source>
</reference>
<dbReference type="Gene3D" id="1.10.510.10">
    <property type="entry name" value="Transferase(Phosphotransferase) domain 1"/>
    <property type="match status" value="1"/>
</dbReference>
<keyword evidence="4" id="KW-0418">Kinase</keyword>
<evidence type="ECO:0000256" key="6">
    <source>
        <dbReference type="SAM" id="Coils"/>
    </source>
</evidence>
<dbReference type="SUPFAM" id="SSF56112">
    <property type="entry name" value="Protein kinase-like (PK-like)"/>
    <property type="match status" value="1"/>
</dbReference>
<dbReference type="InterPro" id="IPR004358">
    <property type="entry name" value="Sig_transdc_His_kin-like_C"/>
</dbReference>
<protein>
    <recommendedName>
        <fullName evidence="2">histidine kinase</fullName>
        <ecNumber evidence="2">2.7.13.3</ecNumber>
    </recommendedName>
</protein>
<dbReference type="InterPro" id="IPR041664">
    <property type="entry name" value="AAA_16"/>
</dbReference>
<dbReference type="PANTHER" id="PTHR43642">
    <property type="entry name" value="HYBRID SIGNAL TRANSDUCTION HISTIDINE KINASE G"/>
    <property type="match status" value="1"/>
</dbReference>
<dbReference type="SMART" id="SM00065">
    <property type="entry name" value="GAF"/>
    <property type="match status" value="1"/>
</dbReference>
<feature type="coiled-coil region" evidence="6">
    <location>
        <begin position="1512"/>
        <end position="1549"/>
    </location>
</feature>
<dbReference type="Gene3D" id="3.30.450.40">
    <property type="match status" value="1"/>
</dbReference>
<keyword evidence="6" id="KW-0175">Coiled coil</keyword>
<gene>
    <name evidence="9" type="ORF">PMG71_12520</name>
</gene>
<dbReference type="InterPro" id="IPR003018">
    <property type="entry name" value="GAF"/>
</dbReference>
<evidence type="ECO:0000313" key="9">
    <source>
        <dbReference type="EMBL" id="MDJ1170255.1"/>
    </source>
</evidence>
<sequence length="1820" mass="203980">MVSNLPGYQISESLYAGERTLVYRGLRSSDSLAVAIKVLRNEYPSFSELVQFRNQYAIAKNLNPSSIVKPLSLERYGNGYALVMEDWGATSLDKVLAENGSLDLESCLKIAIQLADILQELDRQRVIHKDIKPANILIQPETQQVKLIDFSIASLLPREAQEIKNFNILEGTLAYISPEQTGRMNRGIDYRSDFYSLGVTLYEMLTGVLPFTSDDPMELVHCHISQQPRNPVSQIPPVVADIIMKLMAKNAEDRYQSALGLKFDLEKCLKQWQESGKIEAFELATRDIAGRFLIPEKLYGRETEVQALLDAFERVAGSSPSADSPVPTPQCEMMLVAGFSGIGKTAVINEVHKPIVKQRGYFIKGKFDQFQRNIPFSAFVSAFRDLMQQLLGESDAQLNQWQEKILAALGENGQVIIDVIPELESMIGPQPPVLELSGSAAQNRFNLLFQKFIQVFTTPEHPLVIFVDDLQWADSASLNLMQLLMGESERGYLLLLGAYRDNEVNPVHPLMLTLDEIAHSGGNLNTITLAPLSQTDVNCLVADTLSCSQDVAQSLTELVYQKTKGNPFFATQFLKGLHEDELIVFNRDLGYWLCDMTQVRQLALTDDVVEFMATRLYKLPVETRDILKLAACIGNQFDLETLAIVSEREQMEVATSLWRALQEGLVLPLGETYKFFQGSEGEEKVRTEEISVGYKFLHDRVQQAAYSLIPEAEKQKTHLKIGQLLFSNTTEEEREEHLFAIVNQLNYGAELLLGFKERENLARLNLTAGMKAKSATAYSSAVNYFTLGQNLLSANCWQNQYDLTLALFESAAEAAYLNGEFERMEGLIEEVLREGRSLLDQINVYEVKLQAYTIQQKFTEAIETAFNILKVFDISFPESPTDADIQQSFAETKSLWMGLEIQDLINLPELKYPEKKAVLRILNSIVSPAYIALPQFLSLIVCEQVKLLIKNGNEPNAAFAYGTYALLLCVIVGDIESGYQFGQLASNLLAKFNAKEITAKVVLCTDGDVKHWKQPARETIKPLLSAYQIGLEAGDVIFATYCAFYGFCNSYFSGTNLIELEQELGRYSQAFRELKQDTVLSWNQLHRQGILNLIRPNSNPGCLVGEAYNEYTNLAVHYSVNDRLALHILHSHKLILNYWFGQTHPALENAAIAETYLDGVTGMFVIPAFYFYDSLARLSALNDANSADRETHLAKVDANQNKMVHWASHAPMNHLHKFHLVEAEKCRILGEKGKASELYDLAISGAKANGYIQEEGLAHELAAKFYLEWGLDCPQPNGKEKIAALYMSDAYYCYARWGAGAKTEDLEKRYPQLLSRIIQESSFQLLRDQTLTSTVTQMVSTSSATTRSILDWGTAIKAAQSLSSEMRLEKLVSSLIKAAMENAGADRAILLLNQEGTWQVAGQYALEMGELQELSPEQYRFPSSVIHKVKRSQKIIMVNDVAGNTEFAGDPYLLEGQPLSFLCTPILNQGNLIGILYLENRLAVEVFTTDRIDLLNLLCSQAAISLENARLYEQSQQYAQQLEGMVQELQQTQQQLQQSFDELKQAQLQLVQGEKMSALGNLVAGVAHEINNPVGFIAGNLEPVREYLEDLFGLIDLYQEEYPEPREAIEEEIEAIDLEFLREDLPQLISSMREGTDRIRHISNSLRTFSRADKDYKVPFHLHQGLDSTLLILKHRLKANEERPEIAIVKDYGDLPEVECFPGQLNQVFMNLIANAIDALESTNEGRSFEEIVANPNQITIKTSAMAEKVAIYIADNGTGMLEEVKERIFEQGFTTKAVGKGTGLGMAIAYQIIVEKHGGTIVCNSELGKGTEFVIHLPV</sequence>